<protein>
    <submittedName>
        <fullName evidence="2">Uncharacterized protein</fullName>
    </submittedName>
</protein>
<organism evidence="2 3">
    <name type="scientific">Polyporus arcularius HHB13444</name>
    <dbReference type="NCBI Taxonomy" id="1314778"/>
    <lineage>
        <taxon>Eukaryota</taxon>
        <taxon>Fungi</taxon>
        <taxon>Dikarya</taxon>
        <taxon>Basidiomycota</taxon>
        <taxon>Agaricomycotina</taxon>
        <taxon>Agaricomycetes</taxon>
        <taxon>Polyporales</taxon>
        <taxon>Polyporaceae</taxon>
        <taxon>Polyporus</taxon>
    </lineage>
</organism>
<dbReference type="Proteomes" id="UP000308197">
    <property type="component" value="Unassembled WGS sequence"/>
</dbReference>
<sequence length="106" mass="11815">MSTWSHPTISRHSPLEFVTNFKPRVPPRLPKPCKLDTEVPQQPRPPRSAIGTGQLPLSIPAGNLSPYKGRAWLFRARFLPASRSARCCRLGQQLSPVHSPALERAL</sequence>
<dbReference type="STRING" id="1314778.A0A5C3NLX2"/>
<evidence type="ECO:0000313" key="3">
    <source>
        <dbReference type="Proteomes" id="UP000308197"/>
    </source>
</evidence>
<gene>
    <name evidence="2" type="ORF">K466DRAFT_613879</name>
</gene>
<dbReference type="EMBL" id="ML212496">
    <property type="protein sequence ID" value="TFK78496.1"/>
    <property type="molecule type" value="Genomic_DNA"/>
</dbReference>
<dbReference type="AlphaFoldDB" id="A0A5C3NLX2"/>
<evidence type="ECO:0000256" key="1">
    <source>
        <dbReference type="SAM" id="MobiDB-lite"/>
    </source>
</evidence>
<proteinExistence type="predicted"/>
<dbReference type="InParanoid" id="A0A5C3NLX2"/>
<evidence type="ECO:0000313" key="2">
    <source>
        <dbReference type="EMBL" id="TFK78496.1"/>
    </source>
</evidence>
<feature type="region of interest" description="Disordered" evidence="1">
    <location>
        <begin position="28"/>
        <end position="55"/>
    </location>
</feature>
<keyword evidence="3" id="KW-1185">Reference proteome</keyword>
<name>A0A5C3NLX2_9APHY</name>
<reference evidence="2 3" key="1">
    <citation type="journal article" date="2019" name="Nat. Ecol. Evol.">
        <title>Megaphylogeny resolves global patterns of mushroom evolution.</title>
        <authorList>
            <person name="Varga T."/>
            <person name="Krizsan K."/>
            <person name="Foldi C."/>
            <person name="Dima B."/>
            <person name="Sanchez-Garcia M."/>
            <person name="Sanchez-Ramirez S."/>
            <person name="Szollosi G.J."/>
            <person name="Szarkandi J.G."/>
            <person name="Papp V."/>
            <person name="Albert L."/>
            <person name="Andreopoulos W."/>
            <person name="Angelini C."/>
            <person name="Antonin V."/>
            <person name="Barry K.W."/>
            <person name="Bougher N.L."/>
            <person name="Buchanan P."/>
            <person name="Buyck B."/>
            <person name="Bense V."/>
            <person name="Catcheside P."/>
            <person name="Chovatia M."/>
            <person name="Cooper J."/>
            <person name="Damon W."/>
            <person name="Desjardin D."/>
            <person name="Finy P."/>
            <person name="Geml J."/>
            <person name="Haridas S."/>
            <person name="Hughes K."/>
            <person name="Justo A."/>
            <person name="Karasinski D."/>
            <person name="Kautmanova I."/>
            <person name="Kiss B."/>
            <person name="Kocsube S."/>
            <person name="Kotiranta H."/>
            <person name="LaButti K.M."/>
            <person name="Lechner B.E."/>
            <person name="Liimatainen K."/>
            <person name="Lipzen A."/>
            <person name="Lukacs Z."/>
            <person name="Mihaltcheva S."/>
            <person name="Morgado L.N."/>
            <person name="Niskanen T."/>
            <person name="Noordeloos M.E."/>
            <person name="Ohm R.A."/>
            <person name="Ortiz-Santana B."/>
            <person name="Ovrebo C."/>
            <person name="Racz N."/>
            <person name="Riley R."/>
            <person name="Savchenko A."/>
            <person name="Shiryaev A."/>
            <person name="Soop K."/>
            <person name="Spirin V."/>
            <person name="Szebenyi C."/>
            <person name="Tomsovsky M."/>
            <person name="Tulloss R.E."/>
            <person name="Uehling J."/>
            <person name="Grigoriev I.V."/>
            <person name="Vagvolgyi C."/>
            <person name="Papp T."/>
            <person name="Martin F.M."/>
            <person name="Miettinen O."/>
            <person name="Hibbett D.S."/>
            <person name="Nagy L.G."/>
        </authorList>
    </citation>
    <scope>NUCLEOTIDE SEQUENCE [LARGE SCALE GENOMIC DNA]</scope>
    <source>
        <strain evidence="2 3">HHB13444</strain>
    </source>
</reference>
<accession>A0A5C3NLX2</accession>